<gene>
    <name evidence="2" type="ORF">NBH00_02780</name>
</gene>
<dbReference type="RefSeq" id="WP_254571835.1">
    <property type="nucleotide sequence ID" value="NZ_CP098502.1"/>
</dbReference>
<dbReference type="EMBL" id="CP098502">
    <property type="protein sequence ID" value="UTI65145.1"/>
    <property type="molecule type" value="Genomic_DNA"/>
</dbReference>
<dbReference type="InterPro" id="IPR053228">
    <property type="entry name" value="Stereospecific_Lipase"/>
</dbReference>
<organism evidence="2 3">
    <name type="scientific">Paraconexibacter antarcticus</name>
    <dbReference type="NCBI Taxonomy" id="2949664"/>
    <lineage>
        <taxon>Bacteria</taxon>
        <taxon>Bacillati</taxon>
        <taxon>Actinomycetota</taxon>
        <taxon>Thermoleophilia</taxon>
        <taxon>Solirubrobacterales</taxon>
        <taxon>Paraconexibacteraceae</taxon>
        <taxon>Paraconexibacter</taxon>
    </lineage>
</organism>
<dbReference type="PANTHER" id="PTHR37574">
    <property type="entry name" value="LIPASE B"/>
    <property type="match status" value="1"/>
</dbReference>
<protein>
    <submittedName>
        <fullName evidence="2">Lipase family protein</fullName>
    </submittedName>
</protein>
<evidence type="ECO:0000313" key="3">
    <source>
        <dbReference type="Proteomes" id="UP001056035"/>
    </source>
</evidence>
<reference evidence="2 3" key="1">
    <citation type="submission" date="2022-06" db="EMBL/GenBank/DDBJ databases">
        <title>Paraconexibacter antarcticus.</title>
        <authorList>
            <person name="Kim C.S."/>
        </authorList>
    </citation>
    <scope>NUCLEOTIDE SEQUENCE [LARGE SCALE GENOMIC DNA]</scope>
    <source>
        <strain evidence="2 3">02-257</strain>
    </source>
</reference>
<dbReference type="InterPro" id="IPR006311">
    <property type="entry name" value="TAT_signal"/>
</dbReference>
<proteinExistence type="predicted"/>
<dbReference type="InterPro" id="IPR002918">
    <property type="entry name" value="Lipase_EstA/Esterase_EstB"/>
</dbReference>
<dbReference type="Pfam" id="PF01674">
    <property type="entry name" value="Lipase_2"/>
    <property type="match status" value="1"/>
</dbReference>
<dbReference type="PANTHER" id="PTHR37574:SF1">
    <property type="entry name" value="LIPASE B"/>
    <property type="match status" value="1"/>
</dbReference>
<keyword evidence="1" id="KW-0732">Signal</keyword>
<evidence type="ECO:0000256" key="1">
    <source>
        <dbReference type="SAM" id="SignalP"/>
    </source>
</evidence>
<keyword evidence="3" id="KW-1185">Reference proteome</keyword>
<feature type="signal peptide" evidence="1">
    <location>
        <begin position="1"/>
        <end position="25"/>
    </location>
</feature>
<name>A0ABY5DWX5_9ACTN</name>
<dbReference type="SUPFAM" id="SSF53474">
    <property type="entry name" value="alpha/beta-Hydrolases"/>
    <property type="match status" value="1"/>
</dbReference>
<dbReference type="Proteomes" id="UP001056035">
    <property type="component" value="Chromosome"/>
</dbReference>
<dbReference type="Gene3D" id="3.40.50.1820">
    <property type="entry name" value="alpha/beta hydrolase"/>
    <property type="match status" value="1"/>
</dbReference>
<sequence>MFPARRLVLGLAAALALPAALTASAGAAATTADPLFAPVDTPGPALTVTPAQLAAVLQCSKGVDHAAKAPVLLVQGTGATAKDNWSWTYEPALDKLGIPWCAVDLPDHATSDVQVAGEYVVAAIRDMHARAGRKVDIIGHSQGGMVPRWALRFWPDTRAMVDDVIGFAPSNHGTTQAAAGCKDGCAAADWQQSDTSNFMKALNSRQETFKGISYTVVYTRTDEVVQPNQNPQTGSSSLRTGDGRITNVATQDICPNDVNEHLIVGLYDPVAYALAVDALTHDGPADPARVPITTCAQMFHPGINPVTFPADAAAALADFESYQPKQLAAEPPLACYTTASCPATAAATPARGCASRRRYTVHVPAAYRRAVRVTLNGRALKVRRAKGRYTAVVDLRGRRAGAVRLVVRGRSASGRALRQTRTYRLC</sequence>
<feature type="chain" id="PRO_5046565031" evidence="1">
    <location>
        <begin position="26"/>
        <end position="426"/>
    </location>
</feature>
<dbReference type="PROSITE" id="PS51318">
    <property type="entry name" value="TAT"/>
    <property type="match status" value="1"/>
</dbReference>
<evidence type="ECO:0000313" key="2">
    <source>
        <dbReference type="EMBL" id="UTI65145.1"/>
    </source>
</evidence>
<dbReference type="InterPro" id="IPR029058">
    <property type="entry name" value="AB_hydrolase_fold"/>
</dbReference>
<accession>A0ABY5DWX5</accession>